<evidence type="ECO:0000313" key="2">
    <source>
        <dbReference type="Proteomes" id="UP000199470"/>
    </source>
</evidence>
<dbReference type="Proteomes" id="UP000199470">
    <property type="component" value="Unassembled WGS sequence"/>
</dbReference>
<sequence length="82" mass="9182">MIRPMITPDVDQLRASMKTAKAAEAQFWTRMAELGIPDGLAWEALRVVIAEIQDGASHTNPWTVAADRLAREHTDKPEEQAR</sequence>
<accession>A0A1I4UJU7</accession>
<gene>
    <name evidence="1" type="ORF">SAMN02982985_05688</name>
</gene>
<dbReference type="AlphaFoldDB" id="A0A1I4UJU7"/>
<dbReference type="STRING" id="758825.SAMN02982985_05688"/>
<keyword evidence="2" id="KW-1185">Reference proteome</keyword>
<protein>
    <submittedName>
        <fullName evidence="1">Uncharacterized protein</fullName>
    </submittedName>
</protein>
<organism evidence="1 2">
    <name type="scientific">Rugamonas rubra</name>
    <dbReference type="NCBI Taxonomy" id="758825"/>
    <lineage>
        <taxon>Bacteria</taxon>
        <taxon>Pseudomonadati</taxon>
        <taxon>Pseudomonadota</taxon>
        <taxon>Betaproteobacteria</taxon>
        <taxon>Burkholderiales</taxon>
        <taxon>Oxalobacteraceae</taxon>
        <taxon>Telluria group</taxon>
        <taxon>Rugamonas</taxon>
    </lineage>
</organism>
<dbReference type="EMBL" id="FOTW01000043">
    <property type="protein sequence ID" value="SFM89165.1"/>
    <property type="molecule type" value="Genomic_DNA"/>
</dbReference>
<evidence type="ECO:0000313" key="1">
    <source>
        <dbReference type="EMBL" id="SFM89165.1"/>
    </source>
</evidence>
<name>A0A1I4UJU7_9BURK</name>
<proteinExistence type="predicted"/>
<reference evidence="1 2" key="1">
    <citation type="submission" date="2016-10" db="EMBL/GenBank/DDBJ databases">
        <authorList>
            <person name="de Groot N.N."/>
        </authorList>
    </citation>
    <scope>NUCLEOTIDE SEQUENCE [LARGE SCALE GENOMIC DNA]</scope>
    <source>
        <strain evidence="1 2">ATCC 43154</strain>
    </source>
</reference>